<accession>A0AB36J9B5</accession>
<keyword evidence="1" id="KW-0732">Signal</keyword>
<evidence type="ECO:0000313" key="2">
    <source>
        <dbReference type="EMBL" id="OME11434.1"/>
    </source>
</evidence>
<feature type="signal peptide" evidence="1">
    <location>
        <begin position="1"/>
        <end position="20"/>
    </location>
</feature>
<protein>
    <recommendedName>
        <fullName evidence="4">Lipoprotein</fullName>
    </recommendedName>
</protein>
<reference evidence="2 3" key="1">
    <citation type="submission" date="2016-10" db="EMBL/GenBank/DDBJ databases">
        <title>Paenibacillus species isolates.</title>
        <authorList>
            <person name="Beno S.M."/>
        </authorList>
    </citation>
    <scope>NUCLEOTIDE SEQUENCE [LARGE SCALE GENOMIC DNA]</scope>
    <source>
        <strain evidence="2 3">FSL H7-0918</strain>
    </source>
</reference>
<feature type="chain" id="PRO_5044253801" description="Lipoprotein" evidence="1">
    <location>
        <begin position="21"/>
        <end position="330"/>
    </location>
</feature>
<dbReference type="RefSeq" id="WP_076138596.1">
    <property type="nucleotide sequence ID" value="NZ_JARLKA010000017.1"/>
</dbReference>
<name>A0AB36J9B5_9BACL</name>
<proteinExistence type="predicted"/>
<evidence type="ECO:0008006" key="4">
    <source>
        <dbReference type="Google" id="ProtNLM"/>
    </source>
</evidence>
<dbReference type="Proteomes" id="UP000187323">
    <property type="component" value="Unassembled WGS sequence"/>
</dbReference>
<dbReference type="PROSITE" id="PS51257">
    <property type="entry name" value="PROKAR_LIPOPROTEIN"/>
    <property type="match status" value="1"/>
</dbReference>
<dbReference type="EMBL" id="MPTO01000039">
    <property type="protein sequence ID" value="OME11434.1"/>
    <property type="molecule type" value="Genomic_DNA"/>
</dbReference>
<organism evidence="2 3">
    <name type="scientific">Paenibacillus odorifer</name>
    <dbReference type="NCBI Taxonomy" id="189426"/>
    <lineage>
        <taxon>Bacteria</taxon>
        <taxon>Bacillati</taxon>
        <taxon>Bacillota</taxon>
        <taxon>Bacilli</taxon>
        <taxon>Bacillales</taxon>
        <taxon>Paenibacillaceae</taxon>
        <taxon>Paenibacillus</taxon>
    </lineage>
</organism>
<evidence type="ECO:0000313" key="3">
    <source>
        <dbReference type="Proteomes" id="UP000187323"/>
    </source>
</evidence>
<gene>
    <name evidence="2" type="ORF">BSK47_29080</name>
</gene>
<sequence>MSRKIILAVLSLMFMFSTSACDSLNPNNKLVETLKDTYFEDNQVSGFISTLTNQIDISSTYYTFEINRFYGNLIQINKEKLKILVLTKISSMTQEKNLSRALIEEKDTISLAKELEIQLDEDFKKNIINSLEKHLKDESKQTPNTDQTTININQQYKLQIHFNFLSIINSMNMKISPSIKELIKSNLTMVERSLTLSEQKSIKAIYYTYFVKKWLSIPVDEQTVTEKLDLLRLADHSYLFLPIKDQMELKINGSDNGDISSTRLANEILVDLYGIKNLKNKEGTLKYISDYIEKMNNLTYESSTIYINDMYEVVYLSGVMGYHEFRKLKR</sequence>
<comment type="caution">
    <text evidence="2">The sequence shown here is derived from an EMBL/GenBank/DDBJ whole genome shotgun (WGS) entry which is preliminary data.</text>
</comment>
<dbReference type="AlphaFoldDB" id="A0AB36J9B5"/>
<evidence type="ECO:0000256" key="1">
    <source>
        <dbReference type="SAM" id="SignalP"/>
    </source>
</evidence>